<evidence type="ECO:0000313" key="12">
    <source>
        <dbReference type="EMBL" id="PWN27543.1"/>
    </source>
</evidence>
<reference evidence="12 13" key="1">
    <citation type="journal article" date="2018" name="Mol. Biol. Evol.">
        <title>Broad Genomic Sampling Reveals a Smut Pathogenic Ancestry of the Fungal Clade Ustilaginomycotina.</title>
        <authorList>
            <person name="Kijpornyongpan T."/>
            <person name="Mondo S.J."/>
            <person name="Barry K."/>
            <person name="Sandor L."/>
            <person name="Lee J."/>
            <person name="Lipzen A."/>
            <person name="Pangilinan J."/>
            <person name="LaButti K."/>
            <person name="Hainaut M."/>
            <person name="Henrissat B."/>
            <person name="Grigoriev I.V."/>
            <person name="Spatafora J.W."/>
            <person name="Aime M.C."/>
        </authorList>
    </citation>
    <scope>NUCLEOTIDE SEQUENCE [LARGE SCALE GENOMIC DNA]</scope>
    <source>
        <strain evidence="12 13">MCA 5214</strain>
    </source>
</reference>
<gene>
    <name evidence="12" type="ORF">BDZ90DRAFT_181858</name>
</gene>
<evidence type="ECO:0000256" key="3">
    <source>
        <dbReference type="ARBA" id="ARBA00020976"/>
    </source>
</evidence>
<dbReference type="Proteomes" id="UP000245884">
    <property type="component" value="Unassembled WGS sequence"/>
</dbReference>
<evidence type="ECO:0000256" key="1">
    <source>
        <dbReference type="ARBA" id="ARBA00004395"/>
    </source>
</evidence>
<sequence>MASAGGDARLNLEAWSRDLLGDAQLENVAHLAAWCQQSDARTARTSHEEEEEEDEESNNASTSRLPPDDRDNTAAVLGPSSSAIKLPSEPITSSSALLPWLESIKPPPNPAPGRAPSSTMTSSTPAQLSHIISAAERTTSLLSQLESARINVAELKAGSRSVEETAEELRNESESSSSGRTSSHHLSHLVSTLDSHLSYYSILPQATQFLSSPNLNQVVLSERFGPTMAQCDAAYEFVRARPHWRDAAVHRLRFEHCITRGGTLARMWVVGRFKELGAQVITGLKERGKALPAGGQDGTLMEFADAGLLGILYPSYVNAAQEVRSVLAEITKRCTRPRPRGGEHGSNQDTTDADGGDADGASSRGEPLDESSMLHDYQGAHLGSEADEEEDEIHIPTFTEFDTLLSDCRAAYFDSRRNALLPLIGAALAKIEGRAAKAAGGAESETQSQSPLVLFLSQSLKMLTPLLGSEYRLYTLFFDIRTTSHAHVQGAPQGLLDFLSSLSKELSDRLHPRIYAESRLSELARLAETVLEAGHDDEHEGKMPSLFSVNDPHDFTALLPRWEPAPDHQGATAERTWLHGPLVKPVYSDIAARLTFRARAILQGRDVAGYTPADEGEMLHAIRAIKARAADAEVDVHADVQSKGRRKRKARDSSRSLSASSSSLFPPLLHSIPGLLPSPAPSASFTLFTPSSRAPPSPSWASKQCSAFEEHCVVSSPPRQVKGGTRSTSPSIVFAPAYSCAS</sequence>
<evidence type="ECO:0000256" key="5">
    <source>
        <dbReference type="ARBA" id="ARBA00022927"/>
    </source>
</evidence>
<evidence type="ECO:0000256" key="7">
    <source>
        <dbReference type="ARBA" id="ARBA00023136"/>
    </source>
</evidence>
<comment type="subcellular location">
    <subcellularLocation>
        <location evidence="1">Golgi apparatus membrane</location>
        <topology evidence="1">Peripheral membrane protein</topology>
    </subcellularLocation>
</comment>
<keyword evidence="5" id="KW-0653">Protein transport</keyword>
<evidence type="ECO:0000256" key="2">
    <source>
        <dbReference type="ARBA" id="ARBA00009936"/>
    </source>
</evidence>
<dbReference type="OrthoDB" id="296793at2759"/>
<dbReference type="STRING" id="1569628.A0A316UUF8"/>
<dbReference type="Pfam" id="PF20671">
    <property type="entry name" value="COG3_C"/>
    <property type="match status" value="1"/>
</dbReference>
<evidence type="ECO:0000259" key="10">
    <source>
        <dbReference type="Pfam" id="PF04136"/>
    </source>
</evidence>
<evidence type="ECO:0000256" key="6">
    <source>
        <dbReference type="ARBA" id="ARBA00023034"/>
    </source>
</evidence>
<comment type="similarity">
    <text evidence="2">Belongs to the COG3 family.</text>
</comment>
<keyword evidence="13" id="KW-1185">Reference proteome</keyword>
<dbReference type="GO" id="GO:0007030">
    <property type="term" value="P:Golgi organization"/>
    <property type="evidence" value="ECO:0007669"/>
    <property type="project" value="TreeGrafter"/>
</dbReference>
<dbReference type="GeneID" id="37025603"/>
<keyword evidence="4" id="KW-0813">Transport</keyword>
<keyword evidence="6" id="KW-0333">Golgi apparatus</keyword>
<evidence type="ECO:0000259" key="11">
    <source>
        <dbReference type="Pfam" id="PF20671"/>
    </source>
</evidence>
<name>A0A316UUF8_9BASI</name>
<dbReference type="GO" id="GO:0005801">
    <property type="term" value="C:cis-Golgi network"/>
    <property type="evidence" value="ECO:0007669"/>
    <property type="project" value="InterPro"/>
</dbReference>
<feature type="domain" description="Conserved oligomeric Golgi complex subunit 3 C-terminal" evidence="11">
    <location>
        <begin position="392"/>
        <end position="672"/>
    </location>
</feature>
<feature type="region of interest" description="Disordered" evidence="9">
    <location>
        <begin position="157"/>
        <end position="183"/>
    </location>
</feature>
<dbReference type="EMBL" id="KZ819668">
    <property type="protein sequence ID" value="PWN27543.1"/>
    <property type="molecule type" value="Genomic_DNA"/>
</dbReference>
<accession>A0A316UUF8</accession>
<feature type="region of interest" description="Disordered" evidence="9">
    <location>
        <begin position="101"/>
        <end position="128"/>
    </location>
</feature>
<organism evidence="12 13">
    <name type="scientific">Jaminaea rosea</name>
    <dbReference type="NCBI Taxonomy" id="1569628"/>
    <lineage>
        <taxon>Eukaryota</taxon>
        <taxon>Fungi</taxon>
        <taxon>Dikarya</taxon>
        <taxon>Basidiomycota</taxon>
        <taxon>Ustilaginomycotina</taxon>
        <taxon>Exobasidiomycetes</taxon>
        <taxon>Microstromatales</taxon>
        <taxon>Microstromatales incertae sedis</taxon>
        <taxon>Jaminaea</taxon>
    </lineage>
</organism>
<dbReference type="GO" id="GO:0006886">
    <property type="term" value="P:intracellular protein transport"/>
    <property type="evidence" value="ECO:0007669"/>
    <property type="project" value="InterPro"/>
</dbReference>
<protein>
    <recommendedName>
        <fullName evidence="3">Conserved oligomeric Golgi complex subunit 3</fullName>
    </recommendedName>
    <alternativeName>
        <fullName evidence="8">Component of oligomeric Golgi complex 3</fullName>
    </alternativeName>
</protein>
<proteinExistence type="inferred from homology"/>
<feature type="compositionally biased region" description="Basic and acidic residues" evidence="9">
    <location>
        <begin position="633"/>
        <end position="642"/>
    </location>
</feature>
<evidence type="ECO:0000256" key="4">
    <source>
        <dbReference type="ARBA" id="ARBA00022448"/>
    </source>
</evidence>
<dbReference type="GO" id="GO:0017119">
    <property type="term" value="C:Golgi transport complex"/>
    <property type="evidence" value="ECO:0007669"/>
    <property type="project" value="TreeGrafter"/>
</dbReference>
<feature type="region of interest" description="Disordered" evidence="9">
    <location>
        <begin position="334"/>
        <end position="371"/>
    </location>
</feature>
<feature type="compositionally biased region" description="Basic and acidic residues" evidence="9">
    <location>
        <begin position="161"/>
        <end position="173"/>
    </location>
</feature>
<dbReference type="InterPro" id="IPR048685">
    <property type="entry name" value="COG3_C"/>
</dbReference>
<feature type="region of interest" description="Disordered" evidence="9">
    <location>
        <begin position="38"/>
        <end position="88"/>
    </location>
</feature>
<keyword evidence="7" id="KW-0472">Membrane</keyword>
<dbReference type="GO" id="GO:0006891">
    <property type="term" value="P:intra-Golgi vesicle-mediated transport"/>
    <property type="evidence" value="ECO:0007669"/>
    <property type="project" value="TreeGrafter"/>
</dbReference>
<dbReference type="PANTHER" id="PTHR13302:SF8">
    <property type="entry name" value="CONSERVED OLIGOMERIC GOLGI COMPLEX SUBUNIT 3"/>
    <property type="match status" value="1"/>
</dbReference>
<dbReference type="RefSeq" id="XP_025362155.1">
    <property type="nucleotide sequence ID" value="XM_025503780.1"/>
</dbReference>
<dbReference type="InterPro" id="IPR048320">
    <property type="entry name" value="COG3_N"/>
</dbReference>
<evidence type="ECO:0000313" key="13">
    <source>
        <dbReference type="Proteomes" id="UP000245884"/>
    </source>
</evidence>
<evidence type="ECO:0000256" key="8">
    <source>
        <dbReference type="ARBA" id="ARBA00031339"/>
    </source>
</evidence>
<feature type="region of interest" description="Disordered" evidence="9">
    <location>
        <begin position="633"/>
        <end position="662"/>
    </location>
</feature>
<dbReference type="PANTHER" id="PTHR13302">
    <property type="entry name" value="CONSERVED OLIGOMERIC GOLGI COMPLEX COMPONENT 3"/>
    <property type="match status" value="1"/>
</dbReference>
<feature type="compositionally biased region" description="Acidic residues" evidence="9">
    <location>
        <begin position="48"/>
        <end position="57"/>
    </location>
</feature>
<evidence type="ECO:0000256" key="9">
    <source>
        <dbReference type="SAM" id="MobiDB-lite"/>
    </source>
</evidence>
<dbReference type="GO" id="GO:0000139">
    <property type="term" value="C:Golgi membrane"/>
    <property type="evidence" value="ECO:0007669"/>
    <property type="project" value="UniProtKB-SubCell"/>
</dbReference>
<dbReference type="InterPro" id="IPR007265">
    <property type="entry name" value="COG_su3"/>
</dbReference>
<dbReference type="Pfam" id="PF04136">
    <property type="entry name" value="COG3_N"/>
    <property type="match status" value="1"/>
</dbReference>
<feature type="domain" description="Conserved oligomeric Golgi complex subunit 3 N-terminal" evidence="10">
    <location>
        <begin position="134"/>
        <end position="274"/>
    </location>
</feature>
<dbReference type="AlphaFoldDB" id="A0A316UUF8"/>
<feature type="compositionally biased region" description="Low complexity" evidence="9">
    <location>
        <begin position="114"/>
        <end position="124"/>
    </location>
</feature>